<sequence>MPFRYHHTELSIYSTMPPVQHNPQLPQSRSSIIAQTSHTCPTPKSPQAVSHNRALHPVGRRQTAQNRAHLPSLPPVPSIAADILHPPFHPKTPTAPRLLPEAGSFPGTTLPLVPSLNSKKAMTSVRLDH</sequence>
<proteinExistence type="predicted"/>
<reference evidence="2" key="1">
    <citation type="submission" date="2023-01" db="EMBL/GenBank/DDBJ databases">
        <title>Colletotrichum chrysophilum M932 genome sequence.</title>
        <authorList>
            <person name="Baroncelli R."/>
        </authorList>
    </citation>
    <scope>NUCLEOTIDE SEQUENCE</scope>
    <source>
        <strain evidence="2">M932</strain>
    </source>
</reference>
<comment type="caution">
    <text evidence="2">The sequence shown here is derived from an EMBL/GenBank/DDBJ whole genome shotgun (WGS) entry which is preliminary data.</text>
</comment>
<evidence type="ECO:0000256" key="1">
    <source>
        <dbReference type="SAM" id="MobiDB-lite"/>
    </source>
</evidence>
<dbReference type="Proteomes" id="UP001243330">
    <property type="component" value="Unassembled WGS sequence"/>
</dbReference>
<gene>
    <name evidence="2" type="ORF">CCHR01_07333</name>
</gene>
<name>A0AAD9AQL2_9PEZI</name>
<keyword evidence="3" id="KW-1185">Reference proteome</keyword>
<feature type="region of interest" description="Disordered" evidence="1">
    <location>
        <begin position="15"/>
        <end position="112"/>
    </location>
</feature>
<protein>
    <submittedName>
        <fullName evidence="2">Uncharacterized protein</fullName>
    </submittedName>
</protein>
<organism evidence="2 3">
    <name type="scientific">Colletotrichum chrysophilum</name>
    <dbReference type="NCBI Taxonomy" id="1836956"/>
    <lineage>
        <taxon>Eukaryota</taxon>
        <taxon>Fungi</taxon>
        <taxon>Dikarya</taxon>
        <taxon>Ascomycota</taxon>
        <taxon>Pezizomycotina</taxon>
        <taxon>Sordariomycetes</taxon>
        <taxon>Hypocreomycetidae</taxon>
        <taxon>Glomerellales</taxon>
        <taxon>Glomerellaceae</taxon>
        <taxon>Colletotrichum</taxon>
        <taxon>Colletotrichum gloeosporioides species complex</taxon>
    </lineage>
</organism>
<accession>A0AAD9AQL2</accession>
<dbReference type="EMBL" id="JAQOWY010000129">
    <property type="protein sequence ID" value="KAK1850009.1"/>
    <property type="molecule type" value="Genomic_DNA"/>
</dbReference>
<feature type="compositionally biased region" description="Polar residues" evidence="1">
    <location>
        <begin position="21"/>
        <end position="50"/>
    </location>
</feature>
<evidence type="ECO:0000313" key="2">
    <source>
        <dbReference type="EMBL" id="KAK1850009.1"/>
    </source>
</evidence>
<dbReference type="AlphaFoldDB" id="A0AAD9AQL2"/>
<evidence type="ECO:0000313" key="3">
    <source>
        <dbReference type="Proteomes" id="UP001243330"/>
    </source>
</evidence>